<dbReference type="Proteomes" id="UP000694851">
    <property type="component" value="Unplaced"/>
</dbReference>
<dbReference type="GeneID" id="109380000"/>
<proteinExistence type="predicted"/>
<feature type="compositionally biased region" description="Basic and acidic residues" evidence="1">
    <location>
        <begin position="128"/>
        <end position="144"/>
    </location>
</feature>
<protein>
    <submittedName>
        <fullName evidence="3">Uncharacterized protein LOC109380000 isoform X1</fullName>
    </submittedName>
</protein>
<evidence type="ECO:0000313" key="3">
    <source>
        <dbReference type="RefSeq" id="XP_019492665.1"/>
    </source>
</evidence>
<keyword evidence="2" id="KW-1185">Reference proteome</keyword>
<feature type="region of interest" description="Disordered" evidence="1">
    <location>
        <begin position="227"/>
        <end position="273"/>
    </location>
</feature>
<evidence type="ECO:0000313" key="2">
    <source>
        <dbReference type="Proteomes" id="UP000694851"/>
    </source>
</evidence>
<reference evidence="3" key="1">
    <citation type="submission" date="2025-08" db="UniProtKB">
        <authorList>
            <consortium name="RefSeq"/>
        </authorList>
    </citation>
    <scope>IDENTIFICATION</scope>
    <source>
        <tissue evidence="3">Muscle</tissue>
    </source>
</reference>
<accession>A0A8B7QY27</accession>
<organism evidence="2 3">
    <name type="scientific">Hipposideros armiger</name>
    <name type="common">Great Himalayan leaf-nosed bat</name>
    <dbReference type="NCBI Taxonomy" id="186990"/>
    <lineage>
        <taxon>Eukaryota</taxon>
        <taxon>Metazoa</taxon>
        <taxon>Chordata</taxon>
        <taxon>Craniata</taxon>
        <taxon>Vertebrata</taxon>
        <taxon>Euteleostomi</taxon>
        <taxon>Mammalia</taxon>
        <taxon>Eutheria</taxon>
        <taxon>Laurasiatheria</taxon>
        <taxon>Chiroptera</taxon>
        <taxon>Yinpterochiroptera</taxon>
        <taxon>Rhinolophoidea</taxon>
        <taxon>Hipposideridae</taxon>
        <taxon>Hipposideros</taxon>
    </lineage>
</organism>
<feature type="region of interest" description="Disordered" evidence="1">
    <location>
        <begin position="180"/>
        <end position="208"/>
    </location>
</feature>
<dbReference type="RefSeq" id="XP_019492665.1">
    <property type="nucleotide sequence ID" value="XM_019637120.1"/>
</dbReference>
<dbReference type="AlphaFoldDB" id="A0A8B7QY27"/>
<feature type="region of interest" description="Disordered" evidence="1">
    <location>
        <begin position="104"/>
        <end position="147"/>
    </location>
</feature>
<dbReference type="KEGG" id="hai:109380000"/>
<name>A0A8B7QY27_HIPAR</name>
<gene>
    <name evidence="3" type="primary">LOC109380000</name>
</gene>
<sequence length="273" mass="29643">MDDQQGQAWDAPCPRLCALPWLKRYTQTVSSTQWALSVQGQDRLLHRSHTTLRQSLRTAQPTGPPSGASGDPALRPSPAGVIAAHTRAPWSSCRILHLDRAGRDQEWGADSRGQPLRPPVNPAGTEPGTRREPLDDSRQEDGPPSHRAQAVSELTLCLVSPCSLRLPRLTALLPWDSSRQLTQRPPSAEDTKGPVIRGPCREEPSGGGMHPVRWVLLSGAEQAVGRTAELDVEASSQKPPPTPKCCNGHCANDQQESDGPEVEVSRLCQSLDR</sequence>
<feature type="region of interest" description="Disordered" evidence="1">
    <location>
        <begin position="53"/>
        <end position="78"/>
    </location>
</feature>
<evidence type="ECO:0000256" key="1">
    <source>
        <dbReference type="SAM" id="MobiDB-lite"/>
    </source>
</evidence>